<evidence type="ECO:0000313" key="1">
    <source>
        <dbReference type="EMBL" id="MEQ2424161.1"/>
    </source>
</evidence>
<comment type="caution">
    <text evidence="1">The sequence shown here is derived from an EMBL/GenBank/DDBJ whole genome shotgun (WGS) entry which is preliminary data.</text>
</comment>
<dbReference type="RefSeq" id="WP_008724048.1">
    <property type="nucleotide sequence ID" value="NZ_JBBMFM010000009.1"/>
</dbReference>
<evidence type="ECO:0008006" key="3">
    <source>
        <dbReference type="Google" id="ProtNLM"/>
    </source>
</evidence>
<name>A0ABV1D186_9FIRM</name>
<accession>A0ABV1D186</accession>
<protein>
    <recommendedName>
        <fullName evidence="3">Pilus assembly protein PilN</fullName>
    </recommendedName>
</protein>
<keyword evidence="2" id="KW-1185">Reference proteome</keyword>
<sequence>MKHYICVEEHGITYICGTYKAPGRAGGRGTIVVQEAQSDSSGRSPEGVLAEWAAQYGLEGKRIVLVMGRRLSFLYTKLPKAGKRALRRMAYNELMASKRCGADCLSAVDIQKISGEPHIGATVYYMERGQLEPYVKAMERAGMIYGGTLLMPDCTAVASRMMCRRRSSLIIDVEKEGIGLYAVAGGHCLSWVSSPLKAGYFCGKGAKEVLYDEIAEQAAHIRQQLEDDKRMFSPEYAVLVGNCFSDMEDAAACLKERLDMPCEGAAVSVSGKDVAVTPGALAAVAAGSLSGKSLFGKSLSGKSLFGGSLSGGSLSGVSLSGKGPVRLSSGPDGEDSGMLSGIYGIVSGRNMLFLLANLILAAGISGYVGFQRAQVTGELKRLQSVMSDAGFREQYRASCKLENEVSAMAARMAAEESLRSASSGFLDRTDFEAFASAMEADMDVEAVVYEKEPGTMEMTISQNSPEQVPGLVERIRDSGVFHSVSHSDWEQEEDNGTVRIHTSVRAVLKEGEQDENK</sequence>
<reference evidence="1 2" key="1">
    <citation type="submission" date="2024-03" db="EMBL/GenBank/DDBJ databases">
        <title>Human intestinal bacterial collection.</title>
        <authorList>
            <person name="Pauvert C."/>
            <person name="Hitch T.C.A."/>
            <person name="Clavel T."/>
        </authorList>
    </citation>
    <scope>NUCLEOTIDE SEQUENCE [LARGE SCALE GENOMIC DNA]</scope>
    <source>
        <strain evidence="1 2">CLA-SR-H021</strain>
    </source>
</reference>
<gene>
    <name evidence="1" type="ORF">WMQ36_04180</name>
</gene>
<dbReference type="EMBL" id="JBBMFM010000009">
    <property type="protein sequence ID" value="MEQ2424161.1"/>
    <property type="molecule type" value="Genomic_DNA"/>
</dbReference>
<proteinExistence type="predicted"/>
<organism evidence="1 2">
    <name type="scientific">Enterocloster hominis</name>
    <name type="common">ex Hitch et al. 2024</name>
    <dbReference type="NCBI Taxonomy" id="1917870"/>
    <lineage>
        <taxon>Bacteria</taxon>
        <taxon>Bacillati</taxon>
        <taxon>Bacillota</taxon>
        <taxon>Clostridia</taxon>
        <taxon>Lachnospirales</taxon>
        <taxon>Lachnospiraceae</taxon>
        <taxon>Enterocloster</taxon>
    </lineage>
</organism>
<dbReference type="Proteomes" id="UP001454086">
    <property type="component" value="Unassembled WGS sequence"/>
</dbReference>
<evidence type="ECO:0000313" key="2">
    <source>
        <dbReference type="Proteomes" id="UP001454086"/>
    </source>
</evidence>